<dbReference type="Pfam" id="PF00072">
    <property type="entry name" value="Response_reg"/>
    <property type="match status" value="1"/>
</dbReference>
<dbReference type="SUPFAM" id="SSF52540">
    <property type="entry name" value="P-loop containing nucleoside triphosphate hydrolases"/>
    <property type="match status" value="1"/>
</dbReference>
<evidence type="ECO:0000256" key="1">
    <source>
        <dbReference type="ARBA" id="ARBA00022741"/>
    </source>
</evidence>
<keyword evidence="4" id="KW-0238">DNA-binding</keyword>
<dbReference type="Pfam" id="PF25601">
    <property type="entry name" value="AAA_lid_14"/>
    <property type="match status" value="1"/>
</dbReference>
<dbReference type="SMART" id="SM00448">
    <property type="entry name" value="REC"/>
    <property type="match status" value="1"/>
</dbReference>
<dbReference type="InterPro" id="IPR002197">
    <property type="entry name" value="HTH_Fis"/>
</dbReference>
<evidence type="ECO:0000256" key="5">
    <source>
        <dbReference type="ARBA" id="ARBA00023163"/>
    </source>
</evidence>
<dbReference type="PANTHER" id="PTHR32071">
    <property type="entry name" value="TRANSCRIPTIONAL REGULATORY PROTEIN"/>
    <property type="match status" value="1"/>
</dbReference>
<dbReference type="InterPro" id="IPR058031">
    <property type="entry name" value="AAA_lid_NorR"/>
</dbReference>
<evidence type="ECO:0000259" key="7">
    <source>
        <dbReference type="PROSITE" id="PS50045"/>
    </source>
</evidence>
<dbReference type="Pfam" id="PF00158">
    <property type="entry name" value="Sigma54_activat"/>
    <property type="match status" value="1"/>
</dbReference>
<keyword evidence="10" id="KW-1185">Reference proteome</keyword>
<dbReference type="SUPFAM" id="SSF52172">
    <property type="entry name" value="CheY-like"/>
    <property type="match status" value="1"/>
</dbReference>
<evidence type="ECO:0000256" key="6">
    <source>
        <dbReference type="PROSITE-ProRule" id="PRU00169"/>
    </source>
</evidence>
<dbReference type="PROSITE" id="PS00688">
    <property type="entry name" value="SIGMA54_INTERACT_3"/>
    <property type="match status" value="1"/>
</dbReference>
<feature type="domain" description="Response regulatory" evidence="8">
    <location>
        <begin position="8"/>
        <end position="122"/>
    </location>
</feature>
<reference evidence="9" key="1">
    <citation type="submission" date="2021-02" db="EMBL/GenBank/DDBJ databases">
        <title>Fulvivirga sp. S481 isolated from sea water.</title>
        <authorList>
            <person name="Bae S.S."/>
            <person name="Baek K."/>
        </authorList>
    </citation>
    <scope>NUCLEOTIDE SEQUENCE</scope>
    <source>
        <strain evidence="9">S481</strain>
    </source>
</reference>
<dbReference type="EMBL" id="CP070608">
    <property type="protein sequence ID" value="QSE95901.1"/>
    <property type="molecule type" value="Genomic_DNA"/>
</dbReference>
<dbReference type="InterPro" id="IPR025943">
    <property type="entry name" value="Sigma_54_int_dom_ATP-bd_2"/>
</dbReference>
<dbReference type="InterPro" id="IPR025944">
    <property type="entry name" value="Sigma_54_int_dom_CS"/>
</dbReference>
<evidence type="ECO:0000313" key="10">
    <source>
        <dbReference type="Proteomes" id="UP000662783"/>
    </source>
</evidence>
<organism evidence="9 10">
    <name type="scientific">Fulvivirga lutea</name>
    <dbReference type="NCBI Taxonomy" id="2810512"/>
    <lineage>
        <taxon>Bacteria</taxon>
        <taxon>Pseudomonadati</taxon>
        <taxon>Bacteroidota</taxon>
        <taxon>Cytophagia</taxon>
        <taxon>Cytophagales</taxon>
        <taxon>Fulvivirgaceae</taxon>
        <taxon>Fulvivirga</taxon>
    </lineage>
</organism>
<dbReference type="Gene3D" id="3.40.50.2300">
    <property type="match status" value="1"/>
</dbReference>
<evidence type="ECO:0000259" key="8">
    <source>
        <dbReference type="PROSITE" id="PS50110"/>
    </source>
</evidence>
<dbReference type="InterPro" id="IPR025662">
    <property type="entry name" value="Sigma_54_int_dom_ATP-bd_1"/>
</dbReference>
<dbReference type="InterPro" id="IPR003593">
    <property type="entry name" value="AAA+_ATPase"/>
</dbReference>
<evidence type="ECO:0000256" key="2">
    <source>
        <dbReference type="ARBA" id="ARBA00022840"/>
    </source>
</evidence>
<dbReference type="PROSITE" id="PS50110">
    <property type="entry name" value="RESPONSE_REGULATORY"/>
    <property type="match status" value="1"/>
</dbReference>
<evidence type="ECO:0000256" key="3">
    <source>
        <dbReference type="ARBA" id="ARBA00023015"/>
    </source>
</evidence>
<dbReference type="PROSITE" id="PS00675">
    <property type="entry name" value="SIGMA54_INTERACT_1"/>
    <property type="match status" value="1"/>
</dbReference>
<keyword evidence="6" id="KW-0597">Phosphoprotein</keyword>
<dbReference type="Gene3D" id="3.40.50.300">
    <property type="entry name" value="P-loop containing nucleotide triphosphate hydrolases"/>
    <property type="match status" value="1"/>
</dbReference>
<dbReference type="Pfam" id="PF02954">
    <property type="entry name" value="HTH_8"/>
    <property type="match status" value="1"/>
</dbReference>
<dbReference type="GO" id="GO:0005524">
    <property type="term" value="F:ATP binding"/>
    <property type="evidence" value="ECO:0007669"/>
    <property type="project" value="UniProtKB-KW"/>
</dbReference>
<gene>
    <name evidence="9" type="ORF">JR347_09740</name>
</gene>
<dbReference type="InterPro" id="IPR011006">
    <property type="entry name" value="CheY-like_superfamily"/>
</dbReference>
<accession>A0A974ZZB7</accession>
<dbReference type="SMART" id="SM00382">
    <property type="entry name" value="AAA"/>
    <property type="match status" value="1"/>
</dbReference>
<dbReference type="InterPro" id="IPR027417">
    <property type="entry name" value="P-loop_NTPase"/>
</dbReference>
<protein>
    <submittedName>
        <fullName evidence="9">Sigma-54-dependent Fis family transcriptional regulator</fullName>
    </submittedName>
</protein>
<dbReference type="GO" id="GO:0043565">
    <property type="term" value="F:sequence-specific DNA binding"/>
    <property type="evidence" value="ECO:0007669"/>
    <property type="project" value="InterPro"/>
</dbReference>
<keyword evidence="3" id="KW-0805">Transcription regulation</keyword>
<feature type="modified residue" description="4-aspartylphosphate" evidence="6">
    <location>
        <position position="57"/>
    </location>
</feature>
<sequence>MIKPASRSILIIDGDESISIKLNKYLSKKGFNVLVEDSVQSALSLIKKEKIDLVITDFELAKYTGIELLQKVKIYNPAIQVIIVTAYAEIRLAVEALKKGAFDYVTKPLFPDEILDTINNALEARLEALEQPKVSNRKSNKVVPKYINGSSYQSQLVEKHIDLIAPTDMSVIISGETGTGKEYVARRIHMKSKRNNMPFVAVDCGTLPHELAGSELFGHVKGAFTGALSDHKGCFERAHGGTLFLDEIGNLSYENQVQLLRALQEGVIRPVGGSKEIRVNVRVLVATNEDLKMLVEKGNFREDIYHRLNEFKIDLAPLRERNEDIEIFAAHFLKLANTKLKKNITGFSVDVLEKFKMYDWPGNLRELQNMIKRAVLICKSDKIEISCLPPEITQLKSFNDLSTSIMVANGTEAISLREITERAERGAILEVLRQTDYNKTKTASLLQIDRKTLYNKMKSLKIVENA</sequence>
<dbReference type="GO" id="GO:0006355">
    <property type="term" value="P:regulation of DNA-templated transcription"/>
    <property type="evidence" value="ECO:0007669"/>
    <property type="project" value="InterPro"/>
</dbReference>
<dbReference type="CDD" id="cd00156">
    <property type="entry name" value="REC"/>
    <property type="match status" value="1"/>
</dbReference>
<keyword evidence="5" id="KW-0804">Transcription</keyword>
<dbReference type="InterPro" id="IPR002078">
    <property type="entry name" value="Sigma_54_int"/>
</dbReference>
<evidence type="ECO:0000313" key="9">
    <source>
        <dbReference type="EMBL" id="QSE95901.1"/>
    </source>
</evidence>
<evidence type="ECO:0000256" key="4">
    <source>
        <dbReference type="ARBA" id="ARBA00023125"/>
    </source>
</evidence>
<keyword evidence="1" id="KW-0547">Nucleotide-binding</keyword>
<dbReference type="PROSITE" id="PS50045">
    <property type="entry name" value="SIGMA54_INTERACT_4"/>
    <property type="match status" value="1"/>
</dbReference>
<dbReference type="SUPFAM" id="SSF46689">
    <property type="entry name" value="Homeodomain-like"/>
    <property type="match status" value="1"/>
</dbReference>
<name>A0A974ZZB7_9BACT</name>
<dbReference type="GO" id="GO:0000160">
    <property type="term" value="P:phosphorelay signal transduction system"/>
    <property type="evidence" value="ECO:0007669"/>
    <property type="project" value="InterPro"/>
</dbReference>
<dbReference type="Proteomes" id="UP000662783">
    <property type="component" value="Chromosome"/>
</dbReference>
<dbReference type="AlphaFoldDB" id="A0A974ZZB7"/>
<dbReference type="PROSITE" id="PS00676">
    <property type="entry name" value="SIGMA54_INTERACT_2"/>
    <property type="match status" value="1"/>
</dbReference>
<dbReference type="InterPro" id="IPR001789">
    <property type="entry name" value="Sig_transdc_resp-reg_receiver"/>
</dbReference>
<dbReference type="CDD" id="cd00009">
    <property type="entry name" value="AAA"/>
    <property type="match status" value="1"/>
</dbReference>
<dbReference type="FunFam" id="3.40.50.300:FF:000006">
    <property type="entry name" value="DNA-binding transcriptional regulator NtrC"/>
    <property type="match status" value="1"/>
</dbReference>
<proteinExistence type="predicted"/>
<dbReference type="Gene3D" id="1.10.8.60">
    <property type="match status" value="1"/>
</dbReference>
<keyword evidence="2" id="KW-0067">ATP-binding</keyword>
<feature type="domain" description="Sigma-54 factor interaction" evidence="7">
    <location>
        <begin position="147"/>
        <end position="376"/>
    </location>
</feature>
<dbReference type="PANTHER" id="PTHR32071:SF81">
    <property type="entry name" value="PROPIONATE CATABOLISM OPERON REGULATORY PROTEIN"/>
    <property type="match status" value="1"/>
</dbReference>
<dbReference type="KEGG" id="fuv:JR347_09740"/>
<dbReference type="InterPro" id="IPR009057">
    <property type="entry name" value="Homeodomain-like_sf"/>
</dbReference>
<dbReference type="Gene3D" id="1.10.10.60">
    <property type="entry name" value="Homeodomain-like"/>
    <property type="match status" value="1"/>
</dbReference>
<dbReference type="RefSeq" id="WP_205720414.1">
    <property type="nucleotide sequence ID" value="NZ_CP070608.1"/>
</dbReference>
<dbReference type="PRINTS" id="PR01590">
    <property type="entry name" value="HTHFIS"/>
</dbReference>